<protein>
    <submittedName>
        <fullName evidence="1">Uncharacterized protein</fullName>
    </submittedName>
</protein>
<gene>
    <name evidence="1" type="ORF">XNOV1_A039810</name>
</gene>
<proteinExistence type="predicted"/>
<name>A0AAV1H865_XYRNO</name>
<dbReference type="Proteomes" id="UP001178508">
    <property type="component" value="Chromosome 20"/>
</dbReference>
<evidence type="ECO:0000313" key="2">
    <source>
        <dbReference type="Proteomes" id="UP001178508"/>
    </source>
</evidence>
<dbReference type="EMBL" id="OY660883">
    <property type="protein sequence ID" value="CAJ1082131.1"/>
    <property type="molecule type" value="Genomic_DNA"/>
</dbReference>
<keyword evidence="2" id="KW-1185">Reference proteome</keyword>
<accession>A0AAV1H865</accession>
<reference evidence="1" key="1">
    <citation type="submission" date="2023-08" db="EMBL/GenBank/DDBJ databases">
        <authorList>
            <person name="Alioto T."/>
            <person name="Alioto T."/>
            <person name="Gomez Garrido J."/>
        </authorList>
    </citation>
    <scope>NUCLEOTIDE SEQUENCE</scope>
</reference>
<evidence type="ECO:0000313" key="1">
    <source>
        <dbReference type="EMBL" id="CAJ1082131.1"/>
    </source>
</evidence>
<organism evidence="1 2">
    <name type="scientific">Xyrichtys novacula</name>
    <name type="common">Pearly razorfish</name>
    <name type="synonym">Hemipteronotus novacula</name>
    <dbReference type="NCBI Taxonomy" id="13765"/>
    <lineage>
        <taxon>Eukaryota</taxon>
        <taxon>Metazoa</taxon>
        <taxon>Chordata</taxon>
        <taxon>Craniata</taxon>
        <taxon>Vertebrata</taxon>
        <taxon>Euteleostomi</taxon>
        <taxon>Actinopterygii</taxon>
        <taxon>Neopterygii</taxon>
        <taxon>Teleostei</taxon>
        <taxon>Neoteleostei</taxon>
        <taxon>Acanthomorphata</taxon>
        <taxon>Eupercaria</taxon>
        <taxon>Labriformes</taxon>
        <taxon>Labridae</taxon>
        <taxon>Xyrichtys</taxon>
    </lineage>
</organism>
<dbReference type="AlphaFoldDB" id="A0AAV1H865"/>
<sequence length="148" mass="16206">MEQSSIILRKGFISQSLSLTPNPINSFSSSGIIYQLRCEEADTFSTSTTVFSGVLMFDHAVGSSGLLLLQMFCSRGPACLLSSCFTYIHQSHLCPALFLCFFSLNLRQYQQITVLHESGYAHGFCLLKGSSSSPLQLAKCCKVLQPCS</sequence>